<keyword evidence="1" id="KW-0863">Zinc-finger</keyword>
<keyword evidence="1" id="KW-0479">Metal-binding</keyword>
<evidence type="ECO:0000256" key="1">
    <source>
        <dbReference type="PROSITE-ProRule" id="PRU00042"/>
    </source>
</evidence>
<dbReference type="GO" id="GO:0008270">
    <property type="term" value="F:zinc ion binding"/>
    <property type="evidence" value="ECO:0007669"/>
    <property type="project" value="UniProtKB-KW"/>
</dbReference>
<dbReference type="Proteomes" id="UP000244336">
    <property type="component" value="Chromosome 2"/>
</dbReference>
<proteinExistence type="predicted"/>
<protein>
    <recommendedName>
        <fullName evidence="3">C2H2-type domain-containing protein</fullName>
    </recommendedName>
</protein>
<evidence type="ECO:0000313" key="4">
    <source>
        <dbReference type="EMBL" id="PUZ68430.1"/>
    </source>
</evidence>
<dbReference type="AlphaFoldDB" id="A0A2T7EKU5"/>
<dbReference type="PANTHER" id="PTHR45730:SF108">
    <property type="entry name" value="PROTEIN LATE FLOWERING"/>
    <property type="match status" value="1"/>
</dbReference>
<dbReference type="PANTHER" id="PTHR45730">
    <property type="entry name" value="ZINC FINGER PROTEIN JAGGED"/>
    <property type="match status" value="1"/>
</dbReference>
<dbReference type="EMBL" id="CM009750">
    <property type="protein sequence ID" value="PUZ68430.1"/>
    <property type="molecule type" value="Genomic_DNA"/>
</dbReference>
<accession>A0A2T7EKU5</accession>
<gene>
    <name evidence="4" type="ORF">GQ55_2G027500</name>
</gene>
<dbReference type="STRING" id="1504633.A0A2T7EKU5"/>
<dbReference type="Gramene" id="PUZ68430">
    <property type="protein sequence ID" value="PUZ68430"/>
    <property type="gene ID" value="GQ55_2G027500"/>
</dbReference>
<dbReference type="InterPro" id="IPR036236">
    <property type="entry name" value="Znf_C2H2_sf"/>
</dbReference>
<dbReference type="InterPro" id="IPR045320">
    <property type="entry name" value="JAGGED/SL1-like"/>
</dbReference>
<dbReference type="SUPFAM" id="SSF57667">
    <property type="entry name" value="beta-beta-alpha zinc fingers"/>
    <property type="match status" value="1"/>
</dbReference>
<dbReference type="PROSITE" id="PS00028">
    <property type="entry name" value="ZINC_FINGER_C2H2_1"/>
    <property type="match status" value="1"/>
</dbReference>
<keyword evidence="5" id="KW-1185">Reference proteome</keyword>
<sequence>MEQEPPSPPLQASGLQLSLALAPAAAGRREEVDEVAAPTAYVAGKHVRLFPCLYCNKKFLKSQALGGHQNAHKKDRATAAWNPHVYGDDDAAAAAVPPDAVNRGGAARSAAAAALSVTIASHGGPAVEPPAGVKVEMPDGGTRLFADHVLLPGAGAGDPSAVAGGRDGTVEMLNWRRTSRIFSPPENNTNASTAAPSSSGEELDLELRL</sequence>
<evidence type="ECO:0000313" key="5">
    <source>
        <dbReference type="Proteomes" id="UP000244336"/>
    </source>
</evidence>
<dbReference type="GO" id="GO:0003700">
    <property type="term" value="F:DNA-binding transcription factor activity"/>
    <property type="evidence" value="ECO:0007669"/>
    <property type="project" value="InterPro"/>
</dbReference>
<feature type="region of interest" description="Disordered" evidence="2">
    <location>
        <begin position="179"/>
        <end position="209"/>
    </location>
</feature>
<dbReference type="InterPro" id="IPR013087">
    <property type="entry name" value="Znf_C2H2_type"/>
</dbReference>
<dbReference type="PROSITE" id="PS50157">
    <property type="entry name" value="ZINC_FINGER_C2H2_2"/>
    <property type="match status" value="1"/>
</dbReference>
<organism evidence="4 5">
    <name type="scientific">Panicum hallii var. hallii</name>
    <dbReference type="NCBI Taxonomy" id="1504633"/>
    <lineage>
        <taxon>Eukaryota</taxon>
        <taxon>Viridiplantae</taxon>
        <taxon>Streptophyta</taxon>
        <taxon>Embryophyta</taxon>
        <taxon>Tracheophyta</taxon>
        <taxon>Spermatophyta</taxon>
        <taxon>Magnoliopsida</taxon>
        <taxon>Liliopsida</taxon>
        <taxon>Poales</taxon>
        <taxon>Poaceae</taxon>
        <taxon>PACMAD clade</taxon>
        <taxon>Panicoideae</taxon>
        <taxon>Panicodae</taxon>
        <taxon>Paniceae</taxon>
        <taxon>Panicinae</taxon>
        <taxon>Panicum</taxon>
        <taxon>Panicum sect. Panicum</taxon>
    </lineage>
</organism>
<dbReference type="OrthoDB" id="1915958at2759"/>
<feature type="domain" description="C2H2-type" evidence="3">
    <location>
        <begin position="50"/>
        <end position="77"/>
    </location>
</feature>
<reference evidence="4 5" key="1">
    <citation type="submission" date="2018-04" db="EMBL/GenBank/DDBJ databases">
        <title>WGS assembly of Panicum hallii var. hallii HAL2.</title>
        <authorList>
            <person name="Lovell J."/>
            <person name="Jenkins J."/>
            <person name="Lowry D."/>
            <person name="Mamidi S."/>
            <person name="Sreedasyam A."/>
            <person name="Weng X."/>
            <person name="Barry K."/>
            <person name="Bonette J."/>
            <person name="Campitelli B."/>
            <person name="Daum C."/>
            <person name="Gordon S."/>
            <person name="Gould B."/>
            <person name="Lipzen A."/>
            <person name="MacQueen A."/>
            <person name="Palacio-Mejia J."/>
            <person name="Plott C."/>
            <person name="Shakirov E."/>
            <person name="Shu S."/>
            <person name="Yoshinaga Y."/>
            <person name="Zane M."/>
            <person name="Rokhsar D."/>
            <person name="Grimwood J."/>
            <person name="Schmutz J."/>
            <person name="Juenger T."/>
        </authorList>
    </citation>
    <scope>NUCLEOTIDE SEQUENCE [LARGE SCALE GENOMIC DNA]</scope>
    <source>
        <strain evidence="5">cv. HAL2</strain>
    </source>
</reference>
<keyword evidence="1" id="KW-0862">Zinc</keyword>
<name>A0A2T7EKU5_9POAL</name>
<feature type="compositionally biased region" description="Low complexity" evidence="2">
    <location>
        <begin position="184"/>
        <end position="199"/>
    </location>
</feature>
<evidence type="ECO:0000259" key="3">
    <source>
        <dbReference type="PROSITE" id="PS50157"/>
    </source>
</evidence>
<evidence type="ECO:0000256" key="2">
    <source>
        <dbReference type="SAM" id="MobiDB-lite"/>
    </source>
</evidence>